<dbReference type="AlphaFoldDB" id="A0A1I1SMK9"/>
<name>A0A1I1SMK9_9BACI</name>
<sequence>MTDEQNRQVMQAIKELQDQMKTGFAAIDKRFEQVDSRLEAIDQRLDKMDDRFDRLDDKTDKLKDGLDLLAHRTWDNEQEIYRLKIGKE</sequence>
<organism evidence="2 3">
    <name type="scientific">Lentibacillus persicus</name>
    <dbReference type="NCBI Taxonomy" id="640948"/>
    <lineage>
        <taxon>Bacteria</taxon>
        <taxon>Bacillati</taxon>
        <taxon>Bacillota</taxon>
        <taxon>Bacilli</taxon>
        <taxon>Bacillales</taxon>
        <taxon>Bacillaceae</taxon>
        <taxon>Lentibacillus</taxon>
    </lineage>
</organism>
<protein>
    <recommendedName>
        <fullName evidence="4">t-SNARE coiled-coil homology domain-containing protein</fullName>
    </recommendedName>
</protein>
<gene>
    <name evidence="2" type="ORF">SAMN05216238_101361</name>
</gene>
<dbReference type="RefSeq" id="WP_090080413.1">
    <property type="nucleotide sequence ID" value="NZ_FOMR01000001.1"/>
</dbReference>
<dbReference type="OrthoDB" id="2970456at2"/>
<accession>A0A1I1SMK9</accession>
<evidence type="ECO:0000256" key="1">
    <source>
        <dbReference type="SAM" id="Coils"/>
    </source>
</evidence>
<keyword evidence="1" id="KW-0175">Coiled coil</keyword>
<proteinExistence type="predicted"/>
<keyword evidence="3" id="KW-1185">Reference proteome</keyword>
<evidence type="ECO:0000313" key="2">
    <source>
        <dbReference type="EMBL" id="SFD44260.1"/>
    </source>
</evidence>
<evidence type="ECO:0000313" key="3">
    <source>
        <dbReference type="Proteomes" id="UP000199474"/>
    </source>
</evidence>
<dbReference type="Proteomes" id="UP000199474">
    <property type="component" value="Unassembled WGS sequence"/>
</dbReference>
<evidence type="ECO:0008006" key="4">
    <source>
        <dbReference type="Google" id="ProtNLM"/>
    </source>
</evidence>
<reference evidence="3" key="1">
    <citation type="submission" date="2016-10" db="EMBL/GenBank/DDBJ databases">
        <authorList>
            <person name="Varghese N."/>
            <person name="Submissions S."/>
        </authorList>
    </citation>
    <scope>NUCLEOTIDE SEQUENCE [LARGE SCALE GENOMIC DNA]</scope>
    <source>
        <strain evidence="3">DSM 22530</strain>
    </source>
</reference>
<dbReference type="Gene3D" id="1.20.5.2280">
    <property type="match status" value="1"/>
</dbReference>
<dbReference type="STRING" id="640948.SAMN05216238_101361"/>
<dbReference type="EMBL" id="FOMR01000001">
    <property type="protein sequence ID" value="SFD44260.1"/>
    <property type="molecule type" value="Genomic_DNA"/>
</dbReference>
<feature type="coiled-coil region" evidence="1">
    <location>
        <begin position="31"/>
        <end position="58"/>
    </location>
</feature>